<evidence type="ECO:0000313" key="2">
    <source>
        <dbReference type="Proteomes" id="UP000245753"/>
    </source>
</evidence>
<proteinExistence type="predicted"/>
<name>A0A2U2MS92_9BIFI</name>
<dbReference type="OrthoDB" id="5185945at2"/>
<dbReference type="EMBL" id="QFFN01000014">
    <property type="protein sequence ID" value="PWG59703.1"/>
    <property type="molecule type" value="Genomic_DNA"/>
</dbReference>
<dbReference type="Proteomes" id="UP000245753">
    <property type="component" value="Unassembled WGS sequence"/>
</dbReference>
<accession>A0A2U2MS92</accession>
<keyword evidence="2" id="KW-1185">Reference proteome</keyword>
<protein>
    <submittedName>
        <fullName evidence="1">DUF3052 domain-containing protein</fullName>
    </submittedName>
</protein>
<dbReference type="AlphaFoldDB" id="A0A2U2MS92"/>
<reference evidence="1 2" key="1">
    <citation type="journal article" date="2018" name="Int. J. Syst. Evol. Microbiol.">
        <title>Bifidobacterium catulorum sp. nov., a novel taxon from the faeces of the baby common marmoset (Callithrix jacchus).</title>
        <authorList>
            <person name="Modesto M."/>
            <person name="Michelini S."/>
            <person name="Oki K."/>
            <person name="Biavati B."/>
            <person name="Watanabe K."/>
            <person name="Mattarelli P."/>
        </authorList>
    </citation>
    <scope>NUCLEOTIDE SEQUENCE [LARGE SCALE GENOMIC DNA]</scope>
    <source>
        <strain evidence="1 2">MRM 8.19</strain>
    </source>
</reference>
<sequence>MPLLFRKCCYAESVVETTRHTADVFGFHSGDIIQEWLWDDDVDDSIREGIETITGEDLVDEDYDSDVDGVILWWRDGDDEDALSDTIMDAATVLNEGSPFWVVTPKPGRKGAAGATTIENAAKTSGMNAATPQTVNADWNAVRLRAFGKGR</sequence>
<dbReference type="Pfam" id="PF11253">
    <property type="entry name" value="DUF3052"/>
    <property type="match status" value="1"/>
</dbReference>
<organism evidence="1 2">
    <name type="scientific">Bifidobacterium catulorum</name>
    <dbReference type="NCBI Taxonomy" id="1630173"/>
    <lineage>
        <taxon>Bacteria</taxon>
        <taxon>Bacillati</taxon>
        <taxon>Actinomycetota</taxon>
        <taxon>Actinomycetes</taxon>
        <taxon>Bifidobacteriales</taxon>
        <taxon>Bifidobacteriaceae</taxon>
        <taxon>Bifidobacterium</taxon>
    </lineage>
</organism>
<dbReference type="InterPro" id="IPR021412">
    <property type="entry name" value="DUF3052"/>
</dbReference>
<gene>
    <name evidence="1" type="ORF">DF200_06070</name>
</gene>
<comment type="caution">
    <text evidence="1">The sequence shown here is derived from an EMBL/GenBank/DDBJ whole genome shotgun (WGS) entry which is preliminary data.</text>
</comment>
<evidence type="ECO:0000313" key="1">
    <source>
        <dbReference type="EMBL" id="PWG59703.1"/>
    </source>
</evidence>